<evidence type="ECO:0000313" key="1">
    <source>
        <dbReference type="EMBL" id="MXU86387.1"/>
    </source>
</evidence>
<reference evidence="1" key="1">
    <citation type="submission" date="2019-12" db="EMBL/GenBank/DDBJ databases">
        <title>An insight into the sialome of adult female Ixodes ricinus ticks feeding for 6 days.</title>
        <authorList>
            <person name="Perner J."/>
            <person name="Ribeiro J.M.C."/>
        </authorList>
    </citation>
    <scope>NUCLEOTIDE SEQUENCE</scope>
    <source>
        <strain evidence="1">Semi-engorged</strain>
        <tissue evidence="1">Salivary glands</tissue>
    </source>
</reference>
<sequence length="91" mass="10455">MATACWSNLFTGFAAFPGSATNRPNESKLNSLLPPWTTIHSLRRPRSACWCSQTGRRRCHRCRRRCPRDRGVRRLPLPRCRQKPLAICPPP</sequence>
<protein>
    <submittedName>
        <fullName evidence="1">Uncharacterized protein</fullName>
    </submittedName>
</protein>
<organism evidence="1">
    <name type="scientific">Ixodes ricinus</name>
    <name type="common">Common tick</name>
    <name type="synonym">Acarus ricinus</name>
    <dbReference type="NCBI Taxonomy" id="34613"/>
    <lineage>
        <taxon>Eukaryota</taxon>
        <taxon>Metazoa</taxon>
        <taxon>Ecdysozoa</taxon>
        <taxon>Arthropoda</taxon>
        <taxon>Chelicerata</taxon>
        <taxon>Arachnida</taxon>
        <taxon>Acari</taxon>
        <taxon>Parasitiformes</taxon>
        <taxon>Ixodida</taxon>
        <taxon>Ixodoidea</taxon>
        <taxon>Ixodidae</taxon>
        <taxon>Ixodinae</taxon>
        <taxon>Ixodes</taxon>
    </lineage>
</organism>
<accession>A0A6B0UB75</accession>
<dbReference type="AlphaFoldDB" id="A0A6B0UB75"/>
<dbReference type="EMBL" id="GIFC01004304">
    <property type="protein sequence ID" value="MXU86387.1"/>
    <property type="molecule type" value="Transcribed_RNA"/>
</dbReference>
<name>A0A6B0UB75_IXORI</name>
<proteinExistence type="predicted"/>